<reference evidence="1 2" key="1">
    <citation type="journal article" date="2016" name="Plant Pathol.">
        <title>Genetic characterization of strains named as Xanthomonas axonopodis pv. dieffenbachiae leads to a taxonomic revision of the X. axonopodis species complex.</title>
        <authorList>
            <person name="Constantin E.C."/>
            <person name="Cleenwerck I."/>
            <person name="Maes M."/>
            <person name="Baeyen S."/>
            <person name="Van Malderghem C."/>
            <person name="De Vos P."/>
            <person name="Cottyn B."/>
        </authorList>
    </citation>
    <scope>NUCLEOTIDE SEQUENCE [LARGE SCALE GENOMIC DNA]</scope>
    <source>
        <strain evidence="1 2">LMG 25940</strain>
    </source>
</reference>
<proteinExistence type="predicted"/>
<dbReference type="STRING" id="1437877.GCA_001564415_03130"/>
<gene>
    <name evidence="1" type="ORF">IM53_002440</name>
</gene>
<protein>
    <submittedName>
        <fullName evidence="1">Uncharacterized protein</fullName>
    </submittedName>
</protein>
<dbReference type="EMBL" id="JPYI02000017">
    <property type="protein sequence ID" value="OQP82010.1"/>
    <property type="molecule type" value="Genomic_DNA"/>
</dbReference>
<comment type="caution">
    <text evidence="1">The sequence shown here is derived from an EMBL/GenBank/DDBJ whole genome shotgun (WGS) entry which is preliminary data.</text>
</comment>
<dbReference type="AlphaFoldDB" id="A0A1V9HGJ3"/>
<sequence length="62" mass="6641">MVSKRAAQAGFGPPVAAKADIYRQANEFCASRGKKVETVDYQGTDSGFGRPASASLQFRCIE</sequence>
<organism evidence="1 2">
    <name type="scientific">Xanthomonas phaseoli pv. dieffenbachiae</name>
    <dbReference type="NCBI Taxonomy" id="92828"/>
    <lineage>
        <taxon>Bacteria</taxon>
        <taxon>Pseudomonadati</taxon>
        <taxon>Pseudomonadota</taxon>
        <taxon>Gammaproteobacteria</taxon>
        <taxon>Lysobacterales</taxon>
        <taxon>Lysobacteraceae</taxon>
        <taxon>Xanthomonas</taxon>
    </lineage>
</organism>
<evidence type="ECO:0000313" key="2">
    <source>
        <dbReference type="Proteomes" id="UP000050546"/>
    </source>
</evidence>
<evidence type="ECO:0000313" key="1">
    <source>
        <dbReference type="EMBL" id="OQP82010.1"/>
    </source>
</evidence>
<dbReference type="Proteomes" id="UP000050546">
    <property type="component" value="Unassembled WGS sequence"/>
</dbReference>
<accession>A0A1V9HGJ3</accession>
<reference evidence="1 2" key="2">
    <citation type="journal article" date="2017" name="Plant Pathol.">
        <title>Pathogenicity and virulence gene content of Xanthomonas strains infecting Araceae, formerly known as Xanthomonas axonopodis pv. dieffenbachiae.</title>
        <authorList>
            <person name="Constantin E.C."/>
            <person name="Haegeman A."/>
            <person name="Van Vaerenbergh J."/>
            <person name="Baeyen S."/>
            <person name="Van Malderghem C."/>
            <person name="Maes M."/>
            <person name="Cottyn B."/>
        </authorList>
    </citation>
    <scope>NUCLEOTIDE SEQUENCE [LARGE SCALE GENOMIC DNA]</scope>
    <source>
        <strain evidence="1 2">LMG 25940</strain>
    </source>
</reference>
<name>A0A1V9HGJ3_9XANT</name>